<gene>
    <name evidence="3" type="ORF">TRIVIDRAFT_213142</name>
</gene>
<dbReference type="STRING" id="413071.G9MVS6"/>
<evidence type="ECO:0000313" key="4">
    <source>
        <dbReference type="Proteomes" id="UP000007115"/>
    </source>
</evidence>
<dbReference type="PROSITE" id="PS00028">
    <property type="entry name" value="ZINC_FINGER_C2H2_1"/>
    <property type="match status" value="1"/>
</dbReference>
<dbReference type="AlphaFoldDB" id="G9MVS6"/>
<keyword evidence="4" id="KW-1185">Reference proteome</keyword>
<proteinExistence type="predicted"/>
<organism evidence="3 4">
    <name type="scientific">Hypocrea virens (strain Gv29-8 / FGSC 10586)</name>
    <name type="common">Gliocladium virens</name>
    <name type="synonym">Trichoderma virens</name>
    <dbReference type="NCBI Taxonomy" id="413071"/>
    <lineage>
        <taxon>Eukaryota</taxon>
        <taxon>Fungi</taxon>
        <taxon>Dikarya</taxon>
        <taxon>Ascomycota</taxon>
        <taxon>Pezizomycotina</taxon>
        <taxon>Sordariomycetes</taxon>
        <taxon>Hypocreomycetidae</taxon>
        <taxon>Hypocreales</taxon>
        <taxon>Hypocreaceae</taxon>
        <taxon>Trichoderma</taxon>
    </lineage>
</organism>
<dbReference type="Pfam" id="PF00096">
    <property type="entry name" value="zf-C2H2"/>
    <property type="match status" value="1"/>
</dbReference>
<dbReference type="OrthoDB" id="4899871at2759"/>
<dbReference type="InterPro" id="IPR036236">
    <property type="entry name" value="Znf_C2H2_sf"/>
</dbReference>
<evidence type="ECO:0000256" key="1">
    <source>
        <dbReference type="PROSITE-ProRule" id="PRU00042"/>
    </source>
</evidence>
<reference evidence="3 4" key="1">
    <citation type="journal article" date="2011" name="Genome Biol.">
        <title>Comparative genome sequence analysis underscores mycoparasitism as the ancestral life style of Trichoderma.</title>
        <authorList>
            <person name="Kubicek C.P."/>
            <person name="Herrera-Estrella A."/>
            <person name="Seidl-Seiboth V."/>
            <person name="Martinez D.A."/>
            <person name="Druzhinina I.S."/>
            <person name="Thon M."/>
            <person name="Zeilinger S."/>
            <person name="Casas-Flores S."/>
            <person name="Horwitz B.A."/>
            <person name="Mukherjee P.K."/>
            <person name="Mukherjee M."/>
            <person name="Kredics L."/>
            <person name="Alcaraz L.D."/>
            <person name="Aerts A."/>
            <person name="Antal Z."/>
            <person name="Atanasova L."/>
            <person name="Cervantes-Badillo M.G."/>
            <person name="Challacombe J."/>
            <person name="Chertkov O."/>
            <person name="McCluskey K."/>
            <person name="Coulpier F."/>
            <person name="Deshpande N."/>
            <person name="von Doehren H."/>
            <person name="Ebbole D.J."/>
            <person name="Esquivel-Naranjo E.U."/>
            <person name="Fekete E."/>
            <person name="Flipphi M."/>
            <person name="Glaser F."/>
            <person name="Gomez-Rodriguez E.Y."/>
            <person name="Gruber S."/>
            <person name="Han C."/>
            <person name="Henrissat B."/>
            <person name="Hermosa R."/>
            <person name="Hernandez-Onate M."/>
            <person name="Karaffa L."/>
            <person name="Kosti I."/>
            <person name="Le Crom S."/>
            <person name="Lindquist E."/>
            <person name="Lucas S."/>
            <person name="Luebeck M."/>
            <person name="Luebeck P.S."/>
            <person name="Margeot A."/>
            <person name="Metz B."/>
            <person name="Misra M."/>
            <person name="Nevalainen H."/>
            <person name="Omann M."/>
            <person name="Packer N."/>
            <person name="Perrone G."/>
            <person name="Uresti-Rivera E.E."/>
            <person name="Salamov A."/>
            <person name="Schmoll M."/>
            <person name="Seiboth B."/>
            <person name="Shapiro H."/>
            <person name="Sukno S."/>
            <person name="Tamayo-Ramos J.A."/>
            <person name="Tisch D."/>
            <person name="Wiest A."/>
            <person name="Wilkinson H.H."/>
            <person name="Zhang M."/>
            <person name="Coutinho P.M."/>
            <person name="Kenerley C.M."/>
            <person name="Monte E."/>
            <person name="Baker S.E."/>
            <person name="Grigoriev I.V."/>
        </authorList>
    </citation>
    <scope>NUCLEOTIDE SEQUENCE [LARGE SCALE GENOMIC DNA]</scope>
    <source>
        <strain evidence="4">Gv29-8 / FGSC 10586</strain>
    </source>
</reference>
<dbReference type="RefSeq" id="XP_013955597.1">
    <property type="nucleotide sequence ID" value="XM_014100122.1"/>
</dbReference>
<dbReference type="Proteomes" id="UP000007115">
    <property type="component" value="Unassembled WGS sequence"/>
</dbReference>
<dbReference type="EMBL" id="ABDF02000071">
    <property type="protein sequence ID" value="EHK21401.1"/>
    <property type="molecule type" value="Genomic_DNA"/>
</dbReference>
<sequence length="208" mass="23502">MENYAGDNSFSDILANTGMSPDLTFIDVLHGNLDDVGNSSTASFDDNLDDAGNSFTASFDDPSSDVGPNGEYRQGYRWCCGKLRKDDGNFKKHLNTHNKDLPCEADSPYCSDLLFADNKARNRHYLTAHKKYAKEKGIEDTSCSCKDCNKSFSRQDNFRRHVNKHHSQKFIGEGGKPYYVLYDKYEEVKGEDGYAWVCRLKSSGVRNE</sequence>
<dbReference type="InterPro" id="IPR013087">
    <property type="entry name" value="Znf_C2H2_type"/>
</dbReference>
<comment type="caution">
    <text evidence="3">The sequence shown here is derived from an EMBL/GenBank/DDBJ whole genome shotgun (WGS) entry which is preliminary data.</text>
</comment>
<keyword evidence="1" id="KW-0863">Zinc-finger</keyword>
<dbReference type="SUPFAM" id="SSF57667">
    <property type="entry name" value="beta-beta-alpha zinc fingers"/>
    <property type="match status" value="1"/>
</dbReference>
<dbReference type="Gene3D" id="3.30.160.60">
    <property type="entry name" value="Classic Zinc Finger"/>
    <property type="match status" value="1"/>
</dbReference>
<dbReference type="eggNOG" id="ENOG502RJ2W">
    <property type="taxonomic scope" value="Eukaryota"/>
</dbReference>
<name>G9MVS6_HYPVG</name>
<dbReference type="PROSITE" id="PS50157">
    <property type="entry name" value="ZINC_FINGER_C2H2_2"/>
    <property type="match status" value="1"/>
</dbReference>
<dbReference type="HOGENOM" id="CLU_1321051_0_0_1"/>
<dbReference type="InParanoid" id="G9MVS6"/>
<evidence type="ECO:0000259" key="2">
    <source>
        <dbReference type="PROSITE" id="PS50157"/>
    </source>
</evidence>
<keyword evidence="1" id="KW-0862">Zinc</keyword>
<dbReference type="GeneID" id="25790717"/>
<protein>
    <recommendedName>
        <fullName evidence="2">C2H2-type domain-containing protein</fullName>
    </recommendedName>
</protein>
<dbReference type="VEuPathDB" id="FungiDB:TRIVIDRAFT_213142"/>
<evidence type="ECO:0000313" key="3">
    <source>
        <dbReference type="EMBL" id="EHK21401.1"/>
    </source>
</evidence>
<dbReference type="GO" id="GO:0008270">
    <property type="term" value="F:zinc ion binding"/>
    <property type="evidence" value="ECO:0007669"/>
    <property type="project" value="UniProtKB-KW"/>
</dbReference>
<accession>G9MVS6</accession>
<keyword evidence="1" id="KW-0479">Metal-binding</keyword>
<feature type="domain" description="C2H2-type" evidence="2">
    <location>
        <begin position="143"/>
        <end position="170"/>
    </location>
</feature>